<dbReference type="EMBL" id="VCKW01000056">
    <property type="protein sequence ID" value="TMR01880.1"/>
    <property type="molecule type" value="Genomic_DNA"/>
</dbReference>
<dbReference type="GO" id="GO:0015035">
    <property type="term" value="F:protein-disulfide reductase activity"/>
    <property type="evidence" value="ECO:0007669"/>
    <property type="project" value="InterPro"/>
</dbReference>
<dbReference type="AlphaFoldDB" id="A0A5C4JDZ8"/>
<sequence>MSPLRRRDRPVLVYDGDCGFCTSSARFLERHVPVRAEFVPFQFADLEDLGTTVERAEHEVLWVDRLGRVSGGADAVGRLLTDAGGAWRAVGVVMRVAPVSWAARAVYRLVATNRHRMPGGTAACSLPAAERPGGSRPPR</sequence>
<dbReference type="Proteomes" id="UP000309174">
    <property type="component" value="Unassembled WGS sequence"/>
</dbReference>
<protein>
    <submittedName>
        <fullName evidence="2">DUF393 domain-containing protein</fullName>
    </submittedName>
</protein>
<comment type="caution">
    <text evidence="2">The sequence shown here is derived from an EMBL/GenBank/DDBJ whole genome shotgun (WGS) entry which is preliminary data.</text>
</comment>
<dbReference type="Pfam" id="PF04134">
    <property type="entry name" value="DCC1-like"/>
    <property type="match status" value="1"/>
</dbReference>
<evidence type="ECO:0000256" key="1">
    <source>
        <dbReference type="SAM" id="MobiDB-lite"/>
    </source>
</evidence>
<reference evidence="2 3" key="1">
    <citation type="submission" date="2019-05" db="EMBL/GenBank/DDBJ databases">
        <title>Draft genome sequence of Actinomadura sp. 14C53.</title>
        <authorList>
            <person name="Saricaoglu S."/>
            <person name="Isik K."/>
        </authorList>
    </citation>
    <scope>NUCLEOTIDE SEQUENCE [LARGE SCALE GENOMIC DNA]</scope>
    <source>
        <strain evidence="2 3">14C53</strain>
    </source>
</reference>
<dbReference type="InterPro" id="IPR007263">
    <property type="entry name" value="DCC1-like"/>
</dbReference>
<evidence type="ECO:0000313" key="2">
    <source>
        <dbReference type="EMBL" id="TMR01880.1"/>
    </source>
</evidence>
<dbReference type="OrthoDB" id="9813713at2"/>
<evidence type="ECO:0000313" key="3">
    <source>
        <dbReference type="Proteomes" id="UP000309174"/>
    </source>
</evidence>
<dbReference type="RefSeq" id="WP_138645462.1">
    <property type="nucleotide sequence ID" value="NZ_VCKW01000056.1"/>
</dbReference>
<accession>A0A5C4JDZ8</accession>
<keyword evidence="3" id="KW-1185">Reference proteome</keyword>
<gene>
    <name evidence="2" type="ORF">ETD83_13545</name>
</gene>
<name>A0A5C4JDZ8_9ACTN</name>
<proteinExistence type="predicted"/>
<organism evidence="2 3">
    <name type="scientific">Actinomadura soli</name>
    <dbReference type="NCBI Taxonomy" id="2508997"/>
    <lineage>
        <taxon>Bacteria</taxon>
        <taxon>Bacillati</taxon>
        <taxon>Actinomycetota</taxon>
        <taxon>Actinomycetes</taxon>
        <taxon>Streptosporangiales</taxon>
        <taxon>Thermomonosporaceae</taxon>
        <taxon>Actinomadura</taxon>
    </lineage>
</organism>
<feature type="region of interest" description="Disordered" evidence="1">
    <location>
        <begin position="120"/>
        <end position="139"/>
    </location>
</feature>